<keyword evidence="3" id="KW-1185">Reference proteome</keyword>
<evidence type="ECO:0000256" key="1">
    <source>
        <dbReference type="SAM" id="MobiDB-lite"/>
    </source>
</evidence>
<reference evidence="3" key="1">
    <citation type="journal article" date="2019" name="Int. J. Syst. Evol. Microbiol.">
        <title>The Global Catalogue of Microorganisms (GCM) 10K type strain sequencing project: providing services to taxonomists for standard genome sequencing and annotation.</title>
        <authorList>
            <consortium name="The Broad Institute Genomics Platform"/>
            <consortium name="The Broad Institute Genome Sequencing Center for Infectious Disease"/>
            <person name="Wu L."/>
            <person name="Ma J."/>
        </authorList>
    </citation>
    <scope>NUCLEOTIDE SEQUENCE [LARGE SCALE GENOMIC DNA]</scope>
    <source>
        <strain evidence="3">NBRC 105830</strain>
    </source>
</reference>
<comment type="caution">
    <text evidence="2">The sequence shown here is derived from an EMBL/GenBank/DDBJ whole genome shotgun (WGS) entry which is preliminary data.</text>
</comment>
<organism evidence="2 3">
    <name type="scientific">Arsenicicoccus piscis</name>
    <dbReference type="NCBI Taxonomy" id="673954"/>
    <lineage>
        <taxon>Bacteria</taxon>
        <taxon>Bacillati</taxon>
        <taxon>Actinomycetota</taxon>
        <taxon>Actinomycetes</taxon>
        <taxon>Micrococcales</taxon>
        <taxon>Intrasporangiaceae</taxon>
        <taxon>Arsenicicoccus</taxon>
    </lineage>
</organism>
<evidence type="ECO:0008006" key="4">
    <source>
        <dbReference type="Google" id="ProtNLM"/>
    </source>
</evidence>
<feature type="compositionally biased region" description="Polar residues" evidence="1">
    <location>
        <begin position="90"/>
        <end position="100"/>
    </location>
</feature>
<evidence type="ECO:0000313" key="3">
    <source>
        <dbReference type="Proteomes" id="UP001157109"/>
    </source>
</evidence>
<sequence length="115" mass="11876">MAVNPLLRPGLLATITAGVLWGTTGTTQALAPAAAEPQSVGALRMVLGTATMAAIVLIGGESRAIPRELPRCVGRPAGWSSAASRWRPTSCASSSRSPAQVSPWGRWSRSARPPC</sequence>
<dbReference type="Proteomes" id="UP001157109">
    <property type="component" value="Unassembled WGS sequence"/>
</dbReference>
<name>A0ABQ6HSB3_9MICO</name>
<gene>
    <name evidence="2" type="ORF">GCM10025862_33940</name>
</gene>
<accession>A0ABQ6HSB3</accession>
<protein>
    <recommendedName>
        <fullName evidence="4">EamA domain-containing protein</fullName>
    </recommendedName>
</protein>
<evidence type="ECO:0000313" key="2">
    <source>
        <dbReference type="EMBL" id="GMA21373.1"/>
    </source>
</evidence>
<feature type="region of interest" description="Disordered" evidence="1">
    <location>
        <begin position="76"/>
        <end position="115"/>
    </location>
</feature>
<dbReference type="EMBL" id="BSUJ01000001">
    <property type="protein sequence ID" value="GMA21373.1"/>
    <property type="molecule type" value="Genomic_DNA"/>
</dbReference>
<dbReference type="RefSeq" id="WP_284284876.1">
    <property type="nucleotide sequence ID" value="NZ_BSUJ01000001.1"/>
</dbReference>
<proteinExistence type="predicted"/>